<dbReference type="InterPro" id="IPR007052">
    <property type="entry name" value="CS_dom"/>
</dbReference>
<feature type="compositionally biased region" description="Low complexity" evidence="2">
    <location>
        <begin position="223"/>
        <end position="232"/>
    </location>
</feature>
<name>A0A8X7SUL4_9BASI</name>
<dbReference type="GO" id="GO:0051087">
    <property type="term" value="F:protein-folding chaperone binding"/>
    <property type="evidence" value="ECO:0007669"/>
    <property type="project" value="TreeGrafter"/>
</dbReference>
<reference evidence="4" key="1">
    <citation type="submission" date="2016-04" db="EMBL/GenBank/DDBJ databases">
        <authorList>
            <person name="Nguyen H.D."/>
            <person name="Samba Siva P."/>
            <person name="Cullis J."/>
            <person name="Levesque C.A."/>
            <person name="Hambleton S."/>
        </authorList>
    </citation>
    <scope>NUCLEOTIDE SEQUENCE</scope>
    <source>
        <strain evidence="4">DAOMC 236426</strain>
    </source>
</reference>
<dbReference type="GO" id="GO:0005829">
    <property type="term" value="C:cytosol"/>
    <property type="evidence" value="ECO:0007669"/>
    <property type="project" value="TreeGrafter"/>
</dbReference>
<organism evidence="4 5">
    <name type="scientific">Tilletia controversa</name>
    <name type="common">dwarf bunt fungus</name>
    <dbReference type="NCBI Taxonomy" id="13291"/>
    <lineage>
        <taxon>Eukaryota</taxon>
        <taxon>Fungi</taxon>
        <taxon>Dikarya</taxon>
        <taxon>Basidiomycota</taxon>
        <taxon>Ustilaginomycotina</taxon>
        <taxon>Exobasidiomycetes</taxon>
        <taxon>Tilletiales</taxon>
        <taxon>Tilletiaceae</taxon>
        <taxon>Tilletia</taxon>
    </lineage>
</organism>
<feature type="region of interest" description="Disordered" evidence="2">
    <location>
        <begin position="126"/>
        <end position="152"/>
    </location>
</feature>
<evidence type="ECO:0000256" key="1">
    <source>
        <dbReference type="ARBA" id="ARBA00025733"/>
    </source>
</evidence>
<protein>
    <recommendedName>
        <fullName evidence="3">CS domain-containing protein</fullName>
    </recommendedName>
</protein>
<dbReference type="GO" id="GO:0005634">
    <property type="term" value="C:nucleus"/>
    <property type="evidence" value="ECO:0007669"/>
    <property type="project" value="TreeGrafter"/>
</dbReference>
<dbReference type="InterPro" id="IPR045250">
    <property type="entry name" value="p23-like"/>
</dbReference>
<evidence type="ECO:0000313" key="5">
    <source>
        <dbReference type="Proteomes" id="UP000077684"/>
    </source>
</evidence>
<dbReference type="CDD" id="cd06465">
    <property type="entry name" value="p23_hB-ind1_like"/>
    <property type="match status" value="1"/>
</dbReference>
<gene>
    <name evidence="4" type="ORF">A4X06_0g6836</name>
</gene>
<comment type="caution">
    <text evidence="4">The sequence shown here is derived from an EMBL/GenBank/DDBJ whole genome shotgun (WGS) entry which is preliminary data.</text>
</comment>
<feature type="compositionally biased region" description="Basic and acidic residues" evidence="2">
    <location>
        <begin position="247"/>
        <end position="256"/>
    </location>
</feature>
<accession>A0A8X7SUL4</accession>
<keyword evidence="5" id="KW-1185">Reference proteome</keyword>
<proteinExistence type="inferred from homology"/>
<evidence type="ECO:0000256" key="2">
    <source>
        <dbReference type="SAM" id="MobiDB-lite"/>
    </source>
</evidence>
<dbReference type="Gene3D" id="2.60.40.790">
    <property type="match status" value="1"/>
</dbReference>
<reference evidence="4" key="2">
    <citation type="journal article" date="2019" name="IMA Fungus">
        <title>Genome sequencing and comparison of five Tilletia species to identify candidate genes for the detection of regulated species infecting wheat.</title>
        <authorList>
            <person name="Nguyen H.D.T."/>
            <person name="Sultana T."/>
            <person name="Kesanakurti P."/>
            <person name="Hambleton S."/>
        </authorList>
    </citation>
    <scope>NUCLEOTIDE SEQUENCE</scope>
    <source>
        <strain evidence="4">DAOMC 236426</strain>
    </source>
</reference>
<dbReference type="GO" id="GO:0051131">
    <property type="term" value="P:chaperone-mediated protein complex assembly"/>
    <property type="evidence" value="ECO:0007669"/>
    <property type="project" value="TreeGrafter"/>
</dbReference>
<dbReference type="GO" id="GO:0006457">
    <property type="term" value="P:protein folding"/>
    <property type="evidence" value="ECO:0007669"/>
    <property type="project" value="TreeGrafter"/>
</dbReference>
<comment type="similarity">
    <text evidence="1">Belongs to the p23/wos2 family.</text>
</comment>
<feature type="region of interest" description="Disordered" evidence="2">
    <location>
        <begin position="197"/>
        <end position="256"/>
    </location>
</feature>
<sequence>MSTIAPEVLWAQRSNETDPEKNVVYLTINAPNLPPQPETKLELTPGGIKLEAQVKEDKAKGIEGKTYAFQLDFFDEIDVENSKQTQNAKHIYLILRKSKAEAEFWPRLSKDKVKLHFVKTDFNKWVDEDEQDGEDPAAGGAPGGMDDGMMGGFGGGGGGMGGMDPAAMMGGMGMGGMGGGGGEMDLQKMLAQMGGMASGAGGLDFGGDDEEDDDEEEGDEEAGAGAEVSEVGAAEEKAGEAAPPVESKLKDVESVD</sequence>
<dbReference type="PROSITE" id="PS51203">
    <property type="entry name" value="CS"/>
    <property type="match status" value="1"/>
</dbReference>
<dbReference type="AlphaFoldDB" id="A0A8X7SUL4"/>
<dbReference type="EMBL" id="LWDE02001063">
    <property type="protein sequence ID" value="KAE8242596.1"/>
    <property type="molecule type" value="Genomic_DNA"/>
</dbReference>
<dbReference type="Pfam" id="PF04969">
    <property type="entry name" value="CS"/>
    <property type="match status" value="1"/>
</dbReference>
<dbReference type="PANTHER" id="PTHR22932:SF1">
    <property type="entry name" value="CO-CHAPERONE PROTEIN DAF-41"/>
    <property type="match status" value="1"/>
</dbReference>
<feature type="domain" description="CS" evidence="3">
    <location>
        <begin position="3"/>
        <end position="109"/>
    </location>
</feature>
<evidence type="ECO:0000313" key="4">
    <source>
        <dbReference type="EMBL" id="KAE8242596.1"/>
    </source>
</evidence>
<dbReference type="FunFam" id="2.60.40.790:FF:000013">
    <property type="entry name" value="Very-long-chain (3R)-3-hydroxyacyl-CoA dehydratase"/>
    <property type="match status" value="1"/>
</dbReference>
<dbReference type="Proteomes" id="UP000077684">
    <property type="component" value="Unassembled WGS sequence"/>
</dbReference>
<dbReference type="InterPro" id="IPR008978">
    <property type="entry name" value="HSP20-like_chaperone"/>
</dbReference>
<feature type="compositionally biased region" description="Acidic residues" evidence="2">
    <location>
        <begin position="206"/>
        <end position="222"/>
    </location>
</feature>
<feature type="compositionally biased region" description="Gly residues" evidence="2">
    <location>
        <begin position="140"/>
        <end position="152"/>
    </location>
</feature>
<dbReference type="SUPFAM" id="SSF49764">
    <property type="entry name" value="HSP20-like chaperones"/>
    <property type="match status" value="1"/>
</dbReference>
<dbReference type="GO" id="GO:0051879">
    <property type="term" value="F:Hsp90 protein binding"/>
    <property type="evidence" value="ECO:0007669"/>
    <property type="project" value="InterPro"/>
</dbReference>
<evidence type="ECO:0000259" key="3">
    <source>
        <dbReference type="PROSITE" id="PS51203"/>
    </source>
</evidence>
<dbReference type="PANTHER" id="PTHR22932">
    <property type="entry name" value="TELOMERASE-BINDING PROTEIN P23 HSP90 CO-CHAPERONE"/>
    <property type="match status" value="1"/>
</dbReference>